<sequence>MTFGYWCILFAYLIPYGAAAYAKFTGSGFTPDNNRHPRDFLAKLEGPQARANAAQQNAFEITPLFAAAVIVAHVTGGAAQGTINFLALLFVVSRIIYTWLYIKDRATQRSKVWALGMLCIVFLFFAAV</sequence>
<dbReference type="EMBL" id="UAUF01000008">
    <property type="protein sequence ID" value="SPZ02992.1"/>
    <property type="molecule type" value="Genomic_DNA"/>
</dbReference>
<name>A0A2X2C2P1_PSELU</name>
<proteinExistence type="predicted"/>
<evidence type="ECO:0000256" key="4">
    <source>
        <dbReference type="ARBA" id="ARBA00023136"/>
    </source>
</evidence>
<dbReference type="AlphaFoldDB" id="A0A2X2C2P1"/>
<evidence type="ECO:0000313" key="6">
    <source>
        <dbReference type="EMBL" id="MBF8639726.1"/>
    </source>
</evidence>
<evidence type="ECO:0000313" key="10">
    <source>
        <dbReference type="Proteomes" id="UP000626180"/>
    </source>
</evidence>
<organism evidence="8 9">
    <name type="scientific">Pseudomonas luteola</name>
    <dbReference type="NCBI Taxonomy" id="47886"/>
    <lineage>
        <taxon>Bacteria</taxon>
        <taxon>Pseudomonadati</taxon>
        <taxon>Pseudomonadota</taxon>
        <taxon>Gammaproteobacteria</taxon>
        <taxon>Pseudomonadales</taxon>
        <taxon>Pseudomonadaceae</taxon>
        <taxon>Pseudomonas</taxon>
    </lineage>
</organism>
<gene>
    <name evidence="7" type="ORF">I5Q09_09975</name>
    <name evidence="6" type="ORF">IRZ65_03370</name>
    <name evidence="8" type="ORF">NCTC11842_00962</name>
</gene>
<dbReference type="Proteomes" id="UP000626180">
    <property type="component" value="Unassembled WGS sequence"/>
</dbReference>
<keyword evidence="2 5" id="KW-0812">Transmembrane</keyword>
<evidence type="ECO:0000313" key="8">
    <source>
        <dbReference type="EMBL" id="SPZ02992.1"/>
    </source>
</evidence>
<evidence type="ECO:0000256" key="2">
    <source>
        <dbReference type="ARBA" id="ARBA00022692"/>
    </source>
</evidence>
<dbReference type="Proteomes" id="UP000638986">
    <property type="component" value="Unassembled WGS sequence"/>
</dbReference>
<evidence type="ECO:0000313" key="7">
    <source>
        <dbReference type="EMBL" id="MBH3439013.1"/>
    </source>
</evidence>
<reference evidence="7 11" key="3">
    <citation type="submission" date="2020-11" db="EMBL/GenBank/DDBJ databases">
        <title>Enhanced detection system for hospital associated transmission using whole genome sequencing surveillance.</title>
        <authorList>
            <person name="Harrison L.H."/>
            <person name="Van Tyne D."/>
            <person name="Marsh J.W."/>
            <person name="Griffith M.P."/>
            <person name="Snyder D.J."/>
            <person name="Cooper V.S."/>
            <person name="Mustapha M."/>
        </authorList>
    </citation>
    <scope>NUCLEOTIDE SEQUENCE [LARGE SCALE GENOMIC DNA]</scope>
    <source>
        <strain evidence="7 11">PSB00013</strain>
    </source>
</reference>
<keyword evidence="4 5" id="KW-0472">Membrane</keyword>
<dbReference type="SUPFAM" id="SSF161084">
    <property type="entry name" value="MAPEG domain-like"/>
    <property type="match status" value="1"/>
</dbReference>
<evidence type="ECO:0000256" key="3">
    <source>
        <dbReference type="ARBA" id="ARBA00022989"/>
    </source>
</evidence>
<evidence type="ECO:0000256" key="1">
    <source>
        <dbReference type="ARBA" id="ARBA00004370"/>
    </source>
</evidence>
<dbReference type="PANTHER" id="PTHR35371">
    <property type="entry name" value="INNER MEMBRANE PROTEIN"/>
    <property type="match status" value="1"/>
</dbReference>
<keyword evidence="3 5" id="KW-1133">Transmembrane helix</keyword>
<evidence type="ECO:0000256" key="5">
    <source>
        <dbReference type="SAM" id="Phobius"/>
    </source>
</evidence>
<dbReference type="InterPro" id="IPR001129">
    <property type="entry name" value="Membr-assoc_MAPEG"/>
</dbReference>
<accession>A0A2X2C2P1</accession>
<evidence type="ECO:0000313" key="11">
    <source>
        <dbReference type="Proteomes" id="UP000638986"/>
    </source>
</evidence>
<feature type="transmembrane region" description="Helical" evidence="5">
    <location>
        <begin position="112"/>
        <end position="127"/>
    </location>
</feature>
<reference evidence="6 10" key="2">
    <citation type="submission" date="2020-10" db="EMBL/GenBank/DDBJ databases">
        <title>Genome sequences of Pseudomonas isolates.</title>
        <authorList>
            <person name="Wessels L."/>
            <person name="Reich F."/>
            <person name="Hammerl J."/>
        </authorList>
    </citation>
    <scope>NUCLEOTIDE SEQUENCE [LARGE SCALE GENOMIC DNA]</scope>
    <source>
        <strain evidence="6 10">20-MO00624-0</strain>
    </source>
</reference>
<dbReference type="EMBL" id="JADMCD010000001">
    <property type="protein sequence ID" value="MBF8639726.1"/>
    <property type="molecule type" value="Genomic_DNA"/>
</dbReference>
<dbReference type="RefSeq" id="WP_010796965.1">
    <property type="nucleotide sequence ID" value="NZ_CP053063.1"/>
</dbReference>
<dbReference type="Gene3D" id="1.20.120.550">
    <property type="entry name" value="Membrane associated eicosanoid/glutathione metabolism-like domain"/>
    <property type="match status" value="1"/>
</dbReference>
<dbReference type="Proteomes" id="UP000250443">
    <property type="component" value="Unassembled WGS sequence"/>
</dbReference>
<keyword evidence="10" id="KW-1185">Reference proteome</keyword>
<dbReference type="GeneID" id="300266020"/>
<protein>
    <submittedName>
        <fullName evidence="6">MAPEG family protein</fullName>
    </submittedName>
    <submittedName>
        <fullName evidence="8">Membrane protein</fullName>
    </submittedName>
</protein>
<evidence type="ECO:0000313" key="9">
    <source>
        <dbReference type="Proteomes" id="UP000250443"/>
    </source>
</evidence>
<dbReference type="InterPro" id="IPR023352">
    <property type="entry name" value="MAPEG-like_dom_sf"/>
</dbReference>
<dbReference type="PANTHER" id="PTHR35371:SF1">
    <property type="entry name" value="BLR7753 PROTEIN"/>
    <property type="match status" value="1"/>
</dbReference>
<dbReference type="Pfam" id="PF01124">
    <property type="entry name" value="MAPEG"/>
    <property type="match status" value="1"/>
</dbReference>
<dbReference type="GO" id="GO:0016020">
    <property type="term" value="C:membrane"/>
    <property type="evidence" value="ECO:0007669"/>
    <property type="project" value="UniProtKB-SubCell"/>
</dbReference>
<comment type="subcellular location">
    <subcellularLocation>
        <location evidence="1">Membrane</location>
    </subcellularLocation>
</comment>
<dbReference type="EMBL" id="JADTXM010000006">
    <property type="protein sequence ID" value="MBH3439013.1"/>
    <property type="molecule type" value="Genomic_DNA"/>
</dbReference>
<reference evidence="8 9" key="1">
    <citation type="submission" date="2018-06" db="EMBL/GenBank/DDBJ databases">
        <authorList>
            <consortium name="Pathogen Informatics"/>
            <person name="Doyle S."/>
        </authorList>
    </citation>
    <scope>NUCLEOTIDE SEQUENCE [LARGE SCALE GENOMIC DNA]</scope>
    <source>
        <strain evidence="8 9">NCTC11842</strain>
    </source>
</reference>